<evidence type="ECO:0000256" key="4">
    <source>
        <dbReference type="ARBA" id="ARBA00022777"/>
    </source>
</evidence>
<dbReference type="Gene3D" id="3.30.420.40">
    <property type="match status" value="2"/>
</dbReference>
<accession>A0A915CW03</accession>
<dbReference type="PANTHER" id="PTHR10196:SF69">
    <property type="entry name" value="GLYCEROL KINASE"/>
    <property type="match status" value="1"/>
</dbReference>
<keyword evidence="4" id="KW-0418">Kinase</keyword>
<dbReference type="InterPro" id="IPR018484">
    <property type="entry name" value="FGGY_N"/>
</dbReference>
<dbReference type="SUPFAM" id="SSF53067">
    <property type="entry name" value="Actin-like ATPase domain"/>
    <property type="match status" value="2"/>
</dbReference>
<dbReference type="InterPro" id="IPR043129">
    <property type="entry name" value="ATPase_NBD"/>
</dbReference>
<comment type="similarity">
    <text evidence="1">Belongs to the FGGY kinase family.</text>
</comment>
<dbReference type="Pfam" id="PF02782">
    <property type="entry name" value="FGGY_C"/>
    <property type="match status" value="1"/>
</dbReference>
<dbReference type="PANTHER" id="PTHR10196">
    <property type="entry name" value="SUGAR KINASE"/>
    <property type="match status" value="1"/>
</dbReference>
<evidence type="ECO:0000256" key="1">
    <source>
        <dbReference type="ARBA" id="ARBA00009156"/>
    </source>
</evidence>
<keyword evidence="2" id="KW-0808">Transferase</keyword>
<evidence type="ECO:0000256" key="2">
    <source>
        <dbReference type="ARBA" id="ARBA00022679"/>
    </source>
</evidence>
<sequence>MCADQLYSATVQCIQEACKDLKSPADQIQAIGIANQRETTIVWDKISGKPLYNAIVWLDTRTQNWLMNLSKRHQPKTRITSAKDWPSYPSLLQCHGSTGTSVLCLEGAGSIGGNAVHFLKDNLHFFEEDSDVEQLAGSVSTTNDLYFIPAFSGLYSPYWDASARGTICGLTLNSTSAHICLATLKAIAFQTAELVEAVENDFEKLNSKIDGGMTKNHLFNQLQADALCKIIECAKLSEISDKRHARCPGLLKFFHTESLCAGGKTDSVATRDT</sequence>
<evidence type="ECO:0000256" key="5">
    <source>
        <dbReference type="ARBA" id="ARBA00022840"/>
    </source>
</evidence>
<feature type="domain" description="Carbohydrate kinase FGGY C-terminal" evidence="7">
    <location>
        <begin position="97"/>
        <end position="232"/>
    </location>
</feature>
<organism evidence="8 9">
    <name type="scientific">Ditylenchus dipsaci</name>
    <dbReference type="NCBI Taxonomy" id="166011"/>
    <lineage>
        <taxon>Eukaryota</taxon>
        <taxon>Metazoa</taxon>
        <taxon>Ecdysozoa</taxon>
        <taxon>Nematoda</taxon>
        <taxon>Chromadorea</taxon>
        <taxon>Rhabditida</taxon>
        <taxon>Tylenchina</taxon>
        <taxon>Tylenchomorpha</taxon>
        <taxon>Sphaerularioidea</taxon>
        <taxon>Anguinidae</taxon>
        <taxon>Anguininae</taxon>
        <taxon>Ditylenchus</taxon>
    </lineage>
</organism>
<dbReference type="AlphaFoldDB" id="A0A915CW03"/>
<dbReference type="Proteomes" id="UP000887574">
    <property type="component" value="Unplaced"/>
</dbReference>
<proteinExistence type="inferred from homology"/>
<dbReference type="WBParaSite" id="jg12753">
    <property type="protein sequence ID" value="jg12753"/>
    <property type="gene ID" value="jg12753"/>
</dbReference>
<dbReference type="GO" id="GO:0005829">
    <property type="term" value="C:cytosol"/>
    <property type="evidence" value="ECO:0007669"/>
    <property type="project" value="TreeGrafter"/>
</dbReference>
<keyword evidence="5" id="KW-0067">ATP-binding</keyword>
<dbReference type="Pfam" id="PF00370">
    <property type="entry name" value="FGGY_N"/>
    <property type="match status" value="1"/>
</dbReference>
<feature type="domain" description="Carbohydrate kinase FGGY N-terminal" evidence="6">
    <location>
        <begin position="4"/>
        <end position="75"/>
    </location>
</feature>
<name>A0A915CW03_9BILA</name>
<dbReference type="InterPro" id="IPR018485">
    <property type="entry name" value="FGGY_C"/>
</dbReference>
<dbReference type="GO" id="GO:0006071">
    <property type="term" value="P:glycerol metabolic process"/>
    <property type="evidence" value="ECO:0007669"/>
    <property type="project" value="TreeGrafter"/>
</dbReference>
<evidence type="ECO:0000259" key="6">
    <source>
        <dbReference type="Pfam" id="PF00370"/>
    </source>
</evidence>
<reference evidence="9" key="1">
    <citation type="submission" date="2022-11" db="UniProtKB">
        <authorList>
            <consortium name="WormBaseParasite"/>
        </authorList>
    </citation>
    <scope>IDENTIFICATION</scope>
</reference>
<keyword evidence="3" id="KW-0547">Nucleotide-binding</keyword>
<evidence type="ECO:0000313" key="9">
    <source>
        <dbReference type="WBParaSite" id="jg12753"/>
    </source>
</evidence>
<protein>
    <submittedName>
        <fullName evidence="9">Glycerol kinase</fullName>
    </submittedName>
</protein>
<keyword evidence="8" id="KW-1185">Reference proteome</keyword>
<evidence type="ECO:0000256" key="3">
    <source>
        <dbReference type="ARBA" id="ARBA00022741"/>
    </source>
</evidence>
<dbReference type="GO" id="GO:0005524">
    <property type="term" value="F:ATP binding"/>
    <property type="evidence" value="ECO:0007669"/>
    <property type="project" value="UniProtKB-KW"/>
</dbReference>
<evidence type="ECO:0000313" key="8">
    <source>
        <dbReference type="Proteomes" id="UP000887574"/>
    </source>
</evidence>
<evidence type="ECO:0000259" key="7">
    <source>
        <dbReference type="Pfam" id="PF02782"/>
    </source>
</evidence>
<dbReference type="GO" id="GO:0004370">
    <property type="term" value="F:glycerol kinase activity"/>
    <property type="evidence" value="ECO:0007669"/>
    <property type="project" value="TreeGrafter"/>
</dbReference>